<evidence type="ECO:0000313" key="2">
    <source>
        <dbReference type="EnsemblPlants" id="PGSC0003DMT400084941"/>
    </source>
</evidence>
<protein>
    <submittedName>
        <fullName evidence="2">Uncharacterized protein</fullName>
    </submittedName>
</protein>
<dbReference type="Gramene" id="PGSC0003DMT400084941">
    <property type="protein sequence ID" value="PGSC0003DMT400084941"/>
    <property type="gene ID" value="PGSC0003DMG400034512"/>
</dbReference>
<name>M1D8E8_SOLTU</name>
<dbReference type="Proteomes" id="UP000011115">
    <property type="component" value="Unassembled WGS sequence"/>
</dbReference>
<proteinExistence type="predicted"/>
<sequence length="106" mass="11276">MTSTGRSFNEVTNFVKKMEGGRRDGQAKALAKRGKNSGNFQGSYYRGSGKPTLAAKPIESAMPASIGNYSRTPSNNLIQDSQGVALSMGGRPSFDRTSTIVENLGI</sequence>
<dbReference type="EnsemblPlants" id="PGSC0003DMT400084941">
    <property type="protein sequence ID" value="PGSC0003DMT400084941"/>
    <property type="gene ID" value="PGSC0003DMG400034512"/>
</dbReference>
<evidence type="ECO:0000256" key="1">
    <source>
        <dbReference type="SAM" id="MobiDB-lite"/>
    </source>
</evidence>
<dbReference type="InParanoid" id="M1D8E8"/>
<evidence type="ECO:0000313" key="3">
    <source>
        <dbReference type="Proteomes" id="UP000011115"/>
    </source>
</evidence>
<reference evidence="3" key="1">
    <citation type="journal article" date="2011" name="Nature">
        <title>Genome sequence and analysis of the tuber crop potato.</title>
        <authorList>
            <consortium name="The Potato Genome Sequencing Consortium"/>
        </authorList>
    </citation>
    <scope>NUCLEOTIDE SEQUENCE [LARGE SCALE GENOMIC DNA]</scope>
    <source>
        <strain evidence="3">cv. DM1-3 516 R44</strain>
    </source>
</reference>
<accession>M1D8E8</accession>
<keyword evidence="3" id="KW-1185">Reference proteome</keyword>
<dbReference type="PaxDb" id="4113-PGSC0003DMT400084941"/>
<reference evidence="2" key="2">
    <citation type="submission" date="2015-06" db="UniProtKB">
        <authorList>
            <consortium name="EnsemblPlants"/>
        </authorList>
    </citation>
    <scope>IDENTIFICATION</scope>
    <source>
        <strain evidence="2">DM1-3 516 R44</strain>
    </source>
</reference>
<dbReference type="AlphaFoldDB" id="M1D8E8"/>
<dbReference type="HOGENOM" id="CLU_2282413_0_0_1"/>
<organism evidence="2 3">
    <name type="scientific">Solanum tuberosum</name>
    <name type="common">Potato</name>
    <dbReference type="NCBI Taxonomy" id="4113"/>
    <lineage>
        <taxon>Eukaryota</taxon>
        <taxon>Viridiplantae</taxon>
        <taxon>Streptophyta</taxon>
        <taxon>Embryophyta</taxon>
        <taxon>Tracheophyta</taxon>
        <taxon>Spermatophyta</taxon>
        <taxon>Magnoliopsida</taxon>
        <taxon>eudicotyledons</taxon>
        <taxon>Gunneridae</taxon>
        <taxon>Pentapetalae</taxon>
        <taxon>asterids</taxon>
        <taxon>lamiids</taxon>
        <taxon>Solanales</taxon>
        <taxon>Solanaceae</taxon>
        <taxon>Solanoideae</taxon>
        <taxon>Solaneae</taxon>
        <taxon>Solanum</taxon>
    </lineage>
</organism>
<feature type="region of interest" description="Disordered" evidence="1">
    <location>
        <begin position="19"/>
        <end position="49"/>
    </location>
</feature>